<dbReference type="EMBL" id="AH003101">
    <property type="protein sequence ID" value="AAA66607.1"/>
    <property type="molecule type" value="Genomic_DNA"/>
</dbReference>
<dbReference type="GO" id="GO:0006508">
    <property type="term" value="P:proteolysis"/>
    <property type="evidence" value="ECO:0007669"/>
    <property type="project" value="InterPro"/>
</dbReference>
<reference evidence="2" key="1">
    <citation type="journal article" date="1988" name="J. Virol.">
        <title>A viable mutation in cauliflower mosaic virus, a retroviruslike plant virus, separates its capsid protein and polymerase genes.</title>
        <authorList>
            <person name="Penswick J."/>
            <person name="Hubler R."/>
            <person name="Hohn T."/>
        </authorList>
    </citation>
    <scope>NUCLEOTIDE SEQUENCE</scope>
</reference>
<feature type="domain" description="Peptidase A3A" evidence="1">
    <location>
        <begin position="21"/>
        <end position="45"/>
    </location>
</feature>
<protein>
    <recommendedName>
        <fullName evidence="1">Peptidase A3A domain-containing protein</fullName>
    </recommendedName>
</protein>
<proteinExistence type="predicted"/>
<accession>Q83173</accession>
<dbReference type="GO" id="GO:0004190">
    <property type="term" value="F:aspartic-type endopeptidase activity"/>
    <property type="evidence" value="ECO:0007669"/>
    <property type="project" value="InterPro"/>
</dbReference>
<dbReference type="InterPro" id="IPR000588">
    <property type="entry name" value="Pept_A3A"/>
</dbReference>
<organism evidence="2">
    <name type="scientific">Cauliflower mosaic virus</name>
    <dbReference type="NCBI Taxonomy" id="10641"/>
    <lineage>
        <taxon>Viruses</taxon>
        <taxon>Riboviria</taxon>
        <taxon>Pararnavirae</taxon>
        <taxon>Artverviricota</taxon>
        <taxon>Revtraviricetes</taxon>
        <taxon>Ortervirales</taxon>
        <taxon>Caulimoviridae</taxon>
        <taxon>Caulimovirus</taxon>
        <taxon>Caulimovirus tessellobrassicae</taxon>
    </lineage>
</organism>
<dbReference type="Pfam" id="PF02160">
    <property type="entry name" value="Peptidase_A3"/>
    <property type="match status" value="1"/>
</dbReference>
<evidence type="ECO:0000313" key="2">
    <source>
        <dbReference type="EMBL" id="AAA66607.1"/>
    </source>
</evidence>
<name>Q83173_9VIRU</name>
<sequence>MMDHLLLKTQTQTEQVMNVTNPNSIYIKGRLYFKGYKKIELHCFVLRIQRRGRRNLYRRKR</sequence>
<evidence type="ECO:0000259" key="1">
    <source>
        <dbReference type="Pfam" id="PF02160"/>
    </source>
</evidence>